<sequence>MASSLPPSVPPTHPAVAMIEGPRKPLGIIDQPTVPPKPSEALIHVTWTSSTPLDLHRADGGLLINKYPFLMGGSFAGTVLAVGSNSDPNDSNSTPQNKQAHVQVGDVVFGMTMDGVEAESTFQPYITVPLWRVSKLPPNLTPQEAVSVPTNLVTAMHTATHDLGLAMPWPVPDGWQPPAAFRTAPILVWGAASSVGLYLVQVLKHWGYAHVLAVASGRHHATLKGLGAKECFDYREGEDVVVGKIKRYLDGVAGTPKVPFIVDCIGSRDGTLRPLTQIAESGAKVAVMLPVINVHAAEDRAPEYEMDISKVLVGHWKEGVELIGTRTHFYAENKFFKDHLQPEIVPALLEQGVVKPNPLKIVEGKTLLERAEAALSLLRNQAPSGEKLVWRVAEEEA</sequence>
<feature type="domain" description="Enoyl reductase (ER)" evidence="3">
    <location>
        <begin position="21"/>
        <end position="389"/>
    </location>
</feature>
<evidence type="ECO:0000259" key="3">
    <source>
        <dbReference type="SMART" id="SM00829"/>
    </source>
</evidence>
<evidence type="ECO:0000313" key="4">
    <source>
        <dbReference type="EMBL" id="KAK4117268.1"/>
    </source>
</evidence>
<dbReference type="Pfam" id="PF08240">
    <property type="entry name" value="ADH_N"/>
    <property type="match status" value="1"/>
</dbReference>
<dbReference type="InterPro" id="IPR011032">
    <property type="entry name" value="GroES-like_sf"/>
</dbReference>
<dbReference type="Gene3D" id="3.90.180.10">
    <property type="entry name" value="Medium-chain alcohol dehydrogenases, catalytic domain"/>
    <property type="match status" value="1"/>
</dbReference>
<evidence type="ECO:0000256" key="1">
    <source>
        <dbReference type="ARBA" id="ARBA00008072"/>
    </source>
</evidence>
<keyword evidence="2" id="KW-0560">Oxidoreductase</keyword>
<dbReference type="PANTHER" id="PTHR45348">
    <property type="entry name" value="HYPOTHETICAL OXIDOREDUCTASE (EUROFUNG)"/>
    <property type="match status" value="1"/>
</dbReference>
<evidence type="ECO:0000256" key="2">
    <source>
        <dbReference type="ARBA" id="ARBA00023002"/>
    </source>
</evidence>
<dbReference type="InterPro" id="IPR047122">
    <property type="entry name" value="Trans-enoyl_RdTase-like"/>
</dbReference>
<dbReference type="InterPro" id="IPR020843">
    <property type="entry name" value="ER"/>
</dbReference>
<dbReference type="InterPro" id="IPR013154">
    <property type="entry name" value="ADH-like_N"/>
</dbReference>
<dbReference type="AlphaFoldDB" id="A0AAN6TMQ0"/>
<evidence type="ECO:0000313" key="5">
    <source>
        <dbReference type="Proteomes" id="UP001302812"/>
    </source>
</evidence>
<accession>A0AAN6TMQ0</accession>
<dbReference type="SUPFAM" id="SSF50129">
    <property type="entry name" value="GroES-like"/>
    <property type="match status" value="1"/>
</dbReference>
<comment type="caution">
    <text evidence="4">The sequence shown here is derived from an EMBL/GenBank/DDBJ whole genome shotgun (WGS) entry which is preliminary data.</text>
</comment>
<dbReference type="GO" id="GO:0016651">
    <property type="term" value="F:oxidoreductase activity, acting on NAD(P)H"/>
    <property type="evidence" value="ECO:0007669"/>
    <property type="project" value="InterPro"/>
</dbReference>
<dbReference type="InterPro" id="IPR036291">
    <property type="entry name" value="NAD(P)-bd_dom_sf"/>
</dbReference>
<dbReference type="EMBL" id="MU853332">
    <property type="protein sequence ID" value="KAK4117268.1"/>
    <property type="molecule type" value="Genomic_DNA"/>
</dbReference>
<dbReference type="Proteomes" id="UP001302812">
    <property type="component" value="Unassembled WGS sequence"/>
</dbReference>
<comment type="similarity">
    <text evidence="1">Belongs to the zinc-containing alcohol dehydrogenase family.</text>
</comment>
<dbReference type="RefSeq" id="XP_064674838.1">
    <property type="nucleotide sequence ID" value="XM_064818690.1"/>
</dbReference>
<organism evidence="4 5">
    <name type="scientific">Canariomyces notabilis</name>
    <dbReference type="NCBI Taxonomy" id="2074819"/>
    <lineage>
        <taxon>Eukaryota</taxon>
        <taxon>Fungi</taxon>
        <taxon>Dikarya</taxon>
        <taxon>Ascomycota</taxon>
        <taxon>Pezizomycotina</taxon>
        <taxon>Sordariomycetes</taxon>
        <taxon>Sordariomycetidae</taxon>
        <taxon>Sordariales</taxon>
        <taxon>Chaetomiaceae</taxon>
        <taxon>Canariomyces</taxon>
    </lineage>
</organism>
<dbReference type="SMART" id="SM00829">
    <property type="entry name" value="PKS_ER"/>
    <property type="match status" value="1"/>
</dbReference>
<reference evidence="4" key="1">
    <citation type="journal article" date="2023" name="Mol. Phylogenet. Evol.">
        <title>Genome-scale phylogeny and comparative genomics of the fungal order Sordariales.</title>
        <authorList>
            <person name="Hensen N."/>
            <person name="Bonometti L."/>
            <person name="Westerberg I."/>
            <person name="Brannstrom I.O."/>
            <person name="Guillou S."/>
            <person name="Cros-Aarteil S."/>
            <person name="Calhoun S."/>
            <person name="Haridas S."/>
            <person name="Kuo A."/>
            <person name="Mondo S."/>
            <person name="Pangilinan J."/>
            <person name="Riley R."/>
            <person name="LaButti K."/>
            <person name="Andreopoulos B."/>
            <person name="Lipzen A."/>
            <person name="Chen C."/>
            <person name="Yan M."/>
            <person name="Daum C."/>
            <person name="Ng V."/>
            <person name="Clum A."/>
            <person name="Steindorff A."/>
            <person name="Ohm R.A."/>
            <person name="Martin F."/>
            <person name="Silar P."/>
            <person name="Natvig D.O."/>
            <person name="Lalanne C."/>
            <person name="Gautier V."/>
            <person name="Ament-Velasquez S.L."/>
            <person name="Kruys A."/>
            <person name="Hutchinson M.I."/>
            <person name="Powell A.J."/>
            <person name="Barry K."/>
            <person name="Miller A.N."/>
            <person name="Grigoriev I.V."/>
            <person name="Debuchy R."/>
            <person name="Gladieux P."/>
            <person name="Hiltunen Thoren M."/>
            <person name="Johannesson H."/>
        </authorList>
    </citation>
    <scope>NUCLEOTIDE SEQUENCE</scope>
    <source>
        <strain evidence="4">CBS 508.74</strain>
    </source>
</reference>
<name>A0AAN6TMQ0_9PEZI</name>
<protein>
    <submittedName>
        <fullName evidence="4">GroES-like protein</fullName>
    </submittedName>
</protein>
<proteinExistence type="inferred from homology"/>
<dbReference type="PANTHER" id="PTHR45348:SF3">
    <property type="entry name" value="ENOYL REDUCTASE (ER) DOMAIN-CONTAINING PROTEIN"/>
    <property type="match status" value="1"/>
</dbReference>
<dbReference type="SUPFAM" id="SSF51735">
    <property type="entry name" value="NAD(P)-binding Rossmann-fold domains"/>
    <property type="match status" value="1"/>
</dbReference>
<gene>
    <name evidence="4" type="ORF">N656DRAFT_833597</name>
</gene>
<reference evidence="4" key="2">
    <citation type="submission" date="2023-05" db="EMBL/GenBank/DDBJ databases">
        <authorList>
            <consortium name="Lawrence Berkeley National Laboratory"/>
            <person name="Steindorff A."/>
            <person name="Hensen N."/>
            <person name="Bonometti L."/>
            <person name="Westerberg I."/>
            <person name="Brannstrom I.O."/>
            <person name="Guillou S."/>
            <person name="Cros-Aarteil S."/>
            <person name="Calhoun S."/>
            <person name="Haridas S."/>
            <person name="Kuo A."/>
            <person name="Mondo S."/>
            <person name="Pangilinan J."/>
            <person name="Riley R."/>
            <person name="Labutti K."/>
            <person name="Andreopoulos B."/>
            <person name="Lipzen A."/>
            <person name="Chen C."/>
            <person name="Yanf M."/>
            <person name="Daum C."/>
            <person name="Ng V."/>
            <person name="Clum A."/>
            <person name="Ohm R."/>
            <person name="Martin F."/>
            <person name="Silar P."/>
            <person name="Natvig D."/>
            <person name="Lalanne C."/>
            <person name="Gautier V."/>
            <person name="Ament-Velasquez S.L."/>
            <person name="Kruys A."/>
            <person name="Hutchinson M.I."/>
            <person name="Powell A.J."/>
            <person name="Barry K."/>
            <person name="Miller A.N."/>
            <person name="Grigoriev I.V."/>
            <person name="Debuchy R."/>
            <person name="Gladieux P."/>
            <person name="Thoren M.H."/>
            <person name="Johannesson H."/>
        </authorList>
    </citation>
    <scope>NUCLEOTIDE SEQUENCE</scope>
    <source>
        <strain evidence="4">CBS 508.74</strain>
    </source>
</reference>
<keyword evidence="5" id="KW-1185">Reference proteome</keyword>
<dbReference type="CDD" id="cd08249">
    <property type="entry name" value="enoyl_reductase_like"/>
    <property type="match status" value="1"/>
</dbReference>
<dbReference type="GeneID" id="89942816"/>
<dbReference type="Gene3D" id="3.40.50.720">
    <property type="entry name" value="NAD(P)-binding Rossmann-like Domain"/>
    <property type="match status" value="1"/>
</dbReference>